<feature type="region of interest" description="Disordered" evidence="1">
    <location>
        <begin position="316"/>
        <end position="337"/>
    </location>
</feature>
<organism evidence="3 4">
    <name type="scientific">Cronobacter phage ESP2949-1</name>
    <dbReference type="NCBI Taxonomy" id="2920894"/>
    <lineage>
        <taxon>Viruses</taxon>
        <taxon>Duplodnaviria</taxon>
        <taxon>Heunggongvirae</taxon>
        <taxon>Uroviricota</taxon>
        <taxon>Caudoviricetes</taxon>
        <taxon>Drexlerviridae</taxon>
        <taxon>Kyungwonvirus</taxon>
        <taxon>Kyungwonvirus Esp29491</taxon>
    </lineage>
</organism>
<dbReference type="Pfam" id="PF04447">
    <property type="entry name" value="dATP-dGTP_PPHyd"/>
    <property type="match status" value="1"/>
</dbReference>
<name>G1CSS0_9CAUD</name>
<proteinExistence type="predicted"/>
<dbReference type="InterPro" id="IPR007538">
    <property type="entry name" value="dATP/dGTP_dipphydrolase_MazZ"/>
</dbReference>
<sequence length="337" mass="37431">MKSLKLDLKKLSPEAIDRIIEAVRNAPAGNVIFESEKVEADGAPDLDKVIYHFRDLNEGFPVERFKADYVIAWMLANYPPAPVSVRERAEPVAWRHDDGPFASGALTRSKSVAEGWIGNGWKVTPLYTAPPAQAVPEIITTLERQRDDLLAALESLVLFTNPKPSNAAALNNAHQVIARTKGRAMPNQADKASPPKSELAQRASQILAYATELANRISAQVGNEYQQFASMGETEVQARYRVRIEHANWSQETFGAVGPIGPLKHLAKEAIEAAENPGDLFEWADMQFLLWDAQRRAGITDEQITKAMIEKLAVNKSRKWPEPEDGEPRHHIKDSAE</sequence>
<feature type="compositionally biased region" description="Basic and acidic residues" evidence="1">
    <location>
        <begin position="319"/>
        <end position="337"/>
    </location>
</feature>
<dbReference type="Proteomes" id="UP000007327">
    <property type="component" value="Segment"/>
</dbReference>
<keyword evidence="4" id="KW-1185">Reference proteome</keyword>
<evidence type="ECO:0000259" key="2">
    <source>
        <dbReference type="Pfam" id="PF04447"/>
    </source>
</evidence>
<dbReference type="EMBL" id="JF912400">
    <property type="protein sequence ID" value="AEM24776.1"/>
    <property type="molecule type" value="Genomic_DNA"/>
</dbReference>
<dbReference type="RefSeq" id="YP_007005402.1">
    <property type="nucleotide sequence ID" value="NC_019509.1"/>
</dbReference>
<accession>G1CSS0</accession>
<reference evidence="3 4" key="1">
    <citation type="journal article" date="2012" name="Arch. Virol.">
        <title>Genomic analysis of bacteriophage ESP2949-1, which is virulent for Cronobacter sakazakii.</title>
        <authorList>
            <person name="Lee Y.D."/>
            <person name="Kim J.Y."/>
            <person name="Park J.H."/>
            <person name="Chang H."/>
        </authorList>
    </citation>
    <scope>NUCLEOTIDE SEQUENCE [LARGE SCALE GENOMIC DNA]</scope>
</reference>
<dbReference type="GeneID" id="14011114"/>
<protein>
    <recommendedName>
        <fullName evidence="2">dATP/dGTP diphosphohydrolase MazZ domain-containing protein</fullName>
    </recommendedName>
</protein>
<dbReference type="OrthoDB" id="21071at10239"/>
<evidence type="ECO:0000313" key="3">
    <source>
        <dbReference type="EMBL" id="AEM24776.1"/>
    </source>
</evidence>
<evidence type="ECO:0000313" key="4">
    <source>
        <dbReference type="Proteomes" id="UP000007327"/>
    </source>
</evidence>
<evidence type="ECO:0000256" key="1">
    <source>
        <dbReference type="SAM" id="MobiDB-lite"/>
    </source>
</evidence>
<feature type="domain" description="dATP/dGTP diphosphohydrolase MazZ" evidence="2">
    <location>
        <begin position="243"/>
        <end position="337"/>
    </location>
</feature>
<dbReference type="KEGG" id="vg:14011114"/>